<dbReference type="Pfam" id="PF13503">
    <property type="entry name" value="DUF4123"/>
    <property type="match status" value="1"/>
</dbReference>
<dbReference type="EMBL" id="CP012673">
    <property type="protein sequence ID" value="AUX44232.1"/>
    <property type="molecule type" value="Genomic_DNA"/>
</dbReference>
<accession>A0A2L0EY57</accession>
<evidence type="ECO:0000313" key="4">
    <source>
        <dbReference type="Proteomes" id="UP000238348"/>
    </source>
</evidence>
<feature type="compositionally biased region" description="Low complexity" evidence="1">
    <location>
        <begin position="67"/>
        <end position="79"/>
    </location>
</feature>
<dbReference type="Proteomes" id="UP000238348">
    <property type="component" value="Chromosome"/>
</dbReference>
<reference evidence="3 4" key="1">
    <citation type="submission" date="2015-09" db="EMBL/GenBank/DDBJ databases">
        <title>Sorangium comparison.</title>
        <authorList>
            <person name="Zaburannyi N."/>
            <person name="Bunk B."/>
            <person name="Overmann J."/>
            <person name="Mueller R."/>
        </authorList>
    </citation>
    <scope>NUCLEOTIDE SEQUENCE [LARGE SCALE GENOMIC DNA]</scope>
    <source>
        <strain evidence="3 4">So ce26</strain>
    </source>
</reference>
<protein>
    <recommendedName>
        <fullName evidence="2">FHA domain-containing protein</fullName>
    </recommendedName>
</protein>
<organism evidence="3 4">
    <name type="scientific">Sorangium cellulosum</name>
    <name type="common">Polyangium cellulosum</name>
    <dbReference type="NCBI Taxonomy" id="56"/>
    <lineage>
        <taxon>Bacteria</taxon>
        <taxon>Pseudomonadati</taxon>
        <taxon>Myxococcota</taxon>
        <taxon>Polyangia</taxon>
        <taxon>Polyangiales</taxon>
        <taxon>Polyangiaceae</taxon>
        <taxon>Sorangium</taxon>
    </lineage>
</organism>
<gene>
    <name evidence="3" type="ORF">SOCE26_056960</name>
</gene>
<dbReference type="Pfam" id="PF00498">
    <property type="entry name" value="FHA"/>
    <property type="match status" value="1"/>
</dbReference>
<proteinExistence type="predicted"/>
<feature type="domain" description="FHA" evidence="2">
    <location>
        <begin position="155"/>
        <end position="205"/>
    </location>
</feature>
<name>A0A2L0EY57_SORCE</name>
<dbReference type="SUPFAM" id="SSF49879">
    <property type="entry name" value="SMAD/FHA domain"/>
    <property type="match status" value="1"/>
</dbReference>
<dbReference type="SMART" id="SM00240">
    <property type="entry name" value="FHA"/>
    <property type="match status" value="1"/>
</dbReference>
<feature type="region of interest" description="Disordered" evidence="1">
    <location>
        <begin position="24"/>
        <end position="96"/>
    </location>
</feature>
<dbReference type="InterPro" id="IPR025391">
    <property type="entry name" value="DUF4123"/>
</dbReference>
<sequence length="431" mass="46206">MPPAARVTDMHVCPKVEPGPVPHVGGADIAGGGADGADRVHAGGPGRGHGGVRGAAGQGIEGRGVGADRQQAGGAARGSDGARRAHRARVSDGDDRIVGAGGRVVRGHGAVLRGVREEQGPEFGVTRGGQRAIVEVRWAKAAPASRVVIEPGAALRIGRTERADLVVAADRAMSAVHCEIRWDGVTCWVADRESQEGTWLNGERVNEGEIKNGGWIRAGGTVFVIYFEGATPPRRESGLLGGGLDRLTPLQEDVLAALQAEPEPLFAVLDASRGLRVLEVLRESVEEYRSLYEGIQGEALAMQAPYLVRLPKGARLLEQLVLEGWGKGWGIYLTCGRPFKEVRTHLRRFLMVMNDQTGERMYFRFYDPHALRIFLPTCTPRQKAQFFGEIGAFLAETKDGEVMRFGTQAAPVVLTARVEVPGLEVDDDPGA</sequence>
<dbReference type="InterPro" id="IPR008984">
    <property type="entry name" value="SMAD_FHA_dom_sf"/>
</dbReference>
<dbReference type="AlphaFoldDB" id="A0A2L0EY57"/>
<evidence type="ECO:0000259" key="2">
    <source>
        <dbReference type="PROSITE" id="PS50006"/>
    </source>
</evidence>
<dbReference type="Gene3D" id="2.60.200.20">
    <property type="match status" value="1"/>
</dbReference>
<evidence type="ECO:0000256" key="1">
    <source>
        <dbReference type="SAM" id="MobiDB-lite"/>
    </source>
</evidence>
<dbReference type="CDD" id="cd00060">
    <property type="entry name" value="FHA"/>
    <property type="match status" value="1"/>
</dbReference>
<feature type="compositionally biased region" description="Gly residues" evidence="1">
    <location>
        <begin position="43"/>
        <end position="65"/>
    </location>
</feature>
<dbReference type="PROSITE" id="PS50006">
    <property type="entry name" value="FHA_DOMAIN"/>
    <property type="match status" value="1"/>
</dbReference>
<evidence type="ECO:0000313" key="3">
    <source>
        <dbReference type="EMBL" id="AUX44232.1"/>
    </source>
</evidence>
<dbReference type="InterPro" id="IPR000253">
    <property type="entry name" value="FHA_dom"/>
</dbReference>